<proteinExistence type="predicted"/>
<evidence type="ECO:0000313" key="2">
    <source>
        <dbReference type="EMBL" id="KAL2785910.1"/>
    </source>
</evidence>
<dbReference type="Proteomes" id="UP001610563">
    <property type="component" value="Unassembled WGS sequence"/>
</dbReference>
<protein>
    <submittedName>
        <fullName evidence="2">Uncharacterized protein</fullName>
    </submittedName>
</protein>
<comment type="caution">
    <text evidence="2">The sequence shown here is derived from an EMBL/GenBank/DDBJ whole genome shotgun (WGS) entry which is preliminary data.</text>
</comment>
<organism evidence="2 3">
    <name type="scientific">Aspergillus keveii</name>
    <dbReference type="NCBI Taxonomy" id="714993"/>
    <lineage>
        <taxon>Eukaryota</taxon>
        <taxon>Fungi</taxon>
        <taxon>Dikarya</taxon>
        <taxon>Ascomycota</taxon>
        <taxon>Pezizomycotina</taxon>
        <taxon>Eurotiomycetes</taxon>
        <taxon>Eurotiomycetidae</taxon>
        <taxon>Eurotiales</taxon>
        <taxon>Aspergillaceae</taxon>
        <taxon>Aspergillus</taxon>
        <taxon>Aspergillus subgen. Nidulantes</taxon>
    </lineage>
</organism>
<evidence type="ECO:0000256" key="1">
    <source>
        <dbReference type="SAM" id="MobiDB-lite"/>
    </source>
</evidence>
<gene>
    <name evidence="2" type="ORF">BJX66DRAFT_313906</name>
</gene>
<reference evidence="2 3" key="1">
    <citation type="submission" date="2024-07" db="EMBL/GenBank/DDBJ databases">
        <title>Section-level genome sequencing and comparative genomics of Aspergillus sections Usti and Cavernicolus.</title>
        <authorList>
            <consortium name="Lawrence Berkeley National Laboratory"/>
            <person name="Nybo J.L."/>
            <person name="Vesth T.C."/>
            <person name="Theobald S."/>
            <person name="Frisvad J.C."/>
            <person name="Larsen T.O."/>
            <person name="Kjaerboelling I."/>
            <person name="Rothschild-Mancinelli K."/>
            <person name="Lyhne E.K."/>
            <person name="Kogle M.E."/>
            <person name="Barry K."/>
            <person name="Clum A."/>
            <person name="Na H."/>
            <person name="Ledsgaard L."/>
            <person name="Lin J."/>
            <person name="Lipzen A."/>
            <person name="Kuo A."/>
            <person name="Riley R."/>
            <person name="Mondo S."/>
            <person name="Labutti K."/>
            <person name="Haridas S."/>
            <person name="Pangalinan J."/>
            <person name="Salamov A.A."/>
            <person name="Simmons B.A."/>
            <person name="Magnuson J.K."/>
            <person name="Chen J."/>
            <person name="Drula E."/>
            <person name="Henrissat B."/>
            <person name="Wiebenga A."/>
            <person name="Lubbers R.J."/>
            <person name="Gomes A.C."/>
            <person name="Makela M.R."/>
            <person name="Stajich J."/>
            <person name="Grigoriev I.V."/>
            <person name="Mortensen U.H."/>
            <person name="De Vries R.P."/>
            <person name="Baker S.E."/>
            <person name="Andersen M.R."/>
        </authorList>
    </citation>
    <scope>NUCLEOTIDE SEQUENCE [LARGE SCALE GENOMIC DNA]</scope>
    <source>
        <strain evidence="2 3">CBS 209.92</strain>
    </source>
</reference>
<name>A0ABR4FRN2_9EURO</name>
<dbReference type="EMBL" id="JBFTWV010000130">
    <property type="protein sequence ID" value="KAL2785910.1"/>
    <property type="molecule type" value="Genomic_DNA"/>
</dbReference>
<evidence type="ECO:0000313" key="3">
    <source>
        <dbReference type="Proteomes" id="UP001610563"/>
    </source>
</evidence>
<sequence>MPMRASRSLLQANRRLCGLSWPRRQNAATVSAFRSAGRMIGPSSGSACTGSRPLLLRRNPIRYTHSQSTDSAQTAWWKNSNVNTREIRPQTPSLPHWENQEVPALDMPIPTHVVSNFMGFACWGDLPNGKKTSLPLMHQEEGMLWMLPPAEWAPAPFHTGTEAVGARIFLRTTNHEGMERVSLIGKNIHAFKTYLMEGLVPLSEAQWTAKDLDNPDRFETAIEYITGVSAVFEYLSIPQVEANMRDTFNLVYDDLEELGGALNARRRTHHPDWPALDLPALWVEFMAARYDVMTSTAHAWMISKVSQLKEQLLDRFCAVAQLPPDQEVAAEEREQLQQLWQHLTDITALADVGVWIFMDTYKGYRATAPPGGAGIVPGLHNPGIDALAKAYQPRLAELSVSRLNEVVRAQTDAGTFDSADSIRDRVSATTYAQDKLRLEMRGPPPMEPLTPPWIDFILRDEEEMQKMKPQDEKHTFGFAIYGAAGRLSDDQWEAVRQKVEDHVASWGEGIKGAEKVKPLLKLYWHDCKELGLDVNDVDSLKSHFRTARAAETSPLGIGIEETTFLVLDSWSVGSYADAKLSESYLKEKTYLPGDFQPHLLAVDAHYVAEPNPAPPATESEGQNQSNNTDDKTSDTPIENDDFPALFPQPTPPKYTGHMRILGNLVWSELYALVVRNAATLEDLFPLAMEHPQKLYTGLTVPSQIRAWREHTTLKNSMMESFAKYLAKKDPKAAEALKKAREKHAM</sequence>
<keyword evidence="3" id="KW-1185">Reference proteome</keyword>
<accession>A0ABR4FRN2</accession>
<feature type="region of interest" description="Disordered" evidence="1">
    <location>
        <begin position="609"/>
        <end position="643"/>
    </location>
</feature>